<gene>
    <name evidence="1" type="ORF">SAMN04488542_101257</name>
</gene>
<dbReference type="EMBL" id="FNBG01000001">
    <property type="protein sequence ID" value="SDE64401.1"/>
    <property type="molecule type" value="Genomic_DNA"/>
</dbReference>
<evidence type="ECO:0000313" key="2">
    <source>
        <dbReference type="Proteomes" id="UP000198972"/>
    </source>
</evidence>
<dbReference type="Proteomes" id="UP000198972">
    <property type="component" value="Unassembled WGS sequence"/>
</dbReference>
<dbReference type="AlphaFoldDB" id="A0A1G7EL64"/>
<sequence length="80" mass="9065">MMRILINFQNNQVPVYFDLESKQPVQRTLKLLTSALENKLHTGKQALKKCLSTLISIEIDGSEAILHSKSEFDSLALSLY</sequence>
<evidence type="ECO:0000313" key="1">
    <source>
        <dbReference type="EMBL" id="SDE64401.1"/>
    </source>
</evidence>
<name>A0A1G7EL64_9BACL</name>
<keyword evidence="2" id="KW-1185">Reference proteome</keyword>
<organism evidence="1 2">
    <name type="scientific">Fontibacillus panacisegetis</name>
    <dbReference type="NCBI Taxonomy" id="670482"/>
    <lineage>
        <taxon>Bacteria</taxon>
        <taxon>Bacillati</taxon>
        <taxon>Bacillota</taxon>
        <taxon>Bacilli</taxon>
        <taxon>Bacillales</taxon>
        <taxon>Paenibacillaceae</taxon>
        <taxon>Fontibacillus</taxon>
    </lineage>
</organism>
<protein>
    <submittedName>
        <fullName evidence="1">Uncharacterized protein</fullName>
    </submittedName>
</protein>
<reference evidence="1 2" key="1">
    <citation type="submission" date="2016-10" db="EMBL/GenBank/DDBJ databases">
        <authorList>
            <person name="de Groot N.N."/>
        </authorList>
    </citation>
    <scope>NUCLEOTIDE SEQUENCE [LARGE SCALE GENOMIC DNA]</scope>
    <source>
        <strain evidence="1 2">DSM 28129</strain>
    </source>
</reference>
<proteinExistence type="predicted"/>
<accession>A0A1G7EL64</accession>